<dbReference type="InterPro" id="IPR003661">
    <property type="entry name" value="HisK_dim/P_dom"/>
</dbReference>
<keyword evidence="7" id="KW-0902">Two-component regulatory system</keyword>
<organism evidence="10 11">
    <name type="scientific">Clostridium scindens (strain ATCC 35704 / DSM 5676 / VPI 13733 / 19)</name>
    <dbReference type="NCBI Taxonomy" id="411468"/>
    <lineage>
        <taxon>Bacteria</taxon>
        <taxon>Bacillati</taxon>
        <taxon>Bacillota</taxon>
        <taxon>Clostridia</taxon>
        <taxon>Lachnospirales</taxon>
        <taxon>Lachnospiraceae</taxon>
    </lineage>
</organism>
<dbReference type="RefSeq" id="WP_233440747.1">
    <property type="nucleotide sequence ID" value="NZ_CP036170.1"/>
</dbReference>
<dbReference type="PRINTS" id="PR00344">
    <property type="entry name" value="BCTRLSENSOR"/>
</dbReference>
<feature type="transmembrane region" description="Helical" evidence="8">
    <location>
        <begin position="28"/>
        <end position="45"/>
    </location>
</feature>
<dbReference type="AlphaFoldDB" id="A0A494WQJ8"/>
<evidence type="ECO:0000256" key="6">
    <source>
        <dbReference type="ARBA" id="ARBA00022777"/>
    </source>
</evidence>
<dbReference type="InterPro" id="IPR004358">
    <property type="entry name" value="Sig_transdc_His_kin-like_C"/>
</dbReference>
<keyword evidence="11" id="KW-1185">Reference proteome</keyword>
<dbReference type="Pfam" id="PF00512">
    <property type="entry name" value="HisKA"/>
    <property type="match status" value="1"/>
</dbReference>
<reference evidence="10 11" key="1">
    <citation type="journal article" date="2019" name="Appl. Environ. Microbiol.">
        <title>Clostridium scindens ATCC 35704: integration of nutritional requirements, the complete genome sequence, and global transcriptional responses to bile acids.</title>
        <authorList>
            <person name="Devendran S."/>
            <person name="Shrestha R."/>
            <person name="Alves J.M.P."/>
            <person name="Wolf P.G."/>
            <person name="Ly L."/>
            <person name="Hernandez A.G."/>
            <person name="Mendez-Garcia C."/>
            <person name="Inboden A."/>
            <person name="Wiley J."/>
            <person name="Paul O."/>
            <person name="Allen A."/>
            <person name="Springer E."/>
            <person name="Wright C.L."/>
            <person name="Fields C.J."/>
            <person name="Daniel S.L."/>
            <person name="Ridlon J.M."/>
        </authorList>
    </citation>
    <scope>NUCLEOTIDE SEQUENCE [LARGE SCALE GENOMIC DNA]</scope>
    <source>
        <strain evidence="10 11">ATCC 35704</strain>
    </source>
</reference>
<dbReference type="Gene3D" id="3.30.565.10">
    <property type="entry name" value="Histidine kinase-like ATPase, C-terminal domain"/>
    <property type="match status" value="1"/>
</dbReference>
<dbReference type="EC" id="2.7.13.3" evidence="3"/>
<protein>
    <recommendedName>
        <fullName evidence="3">histidine kinase</fullName>
        <ecNumber evidence="3">2.7.13.3</ecNumber>
    </recommendedName>
</protein>
<feature type="transmembrane region" description="Helical" evidence="8">
    <location>
        <begin position="51"/>
        <end position="71"/>
    </location>
</feature>
<dbReference type="PANTHER" id="PTHR45453">
    <property type="entry name" value="PHOSPHATE REGULON SENSOR PROTEIN PHOR"/>
    <property type="match status" value="1"/>
</dbReference>
<evidence type="ECO:0000256" key="7">
    <source>
        <dbReference type="ARBA" id="ARBA00023012"/>
    </source>
</evidence>
<dbReference type="GO" id="GO:0016036">
    <property type="term" value="P:cellular response to phosphate starvation"/>
    <property type="evidence" value="ECO:0007669"/>
    <property type="project" value="TreeGrafter"/>
</dbReference>
<keyword evidence="8" id="KW-0812">Transmembrane</keyword>
<evidence type="ECO:0000256" key="5">
    <source>
        <dbReference type="ARBA" id="ARBA00022679"/>
    </source>
</evidence>
<dbReference type="GeneID" id="62695815"/>
<dbReference type="SMART" id="SM00388">
    <property type="entry name" value="HisKA"/>
    <property type="match status" value="1"/>
</dbReference>
<dbReference type="InterPro" id="IPR050351">
    <property type="entry name" value="BphY/WalK/GraS-like"/>
</dbReference>
<dbReference type="GO" id="GO:0004721">
    <property type="term" value="F:phosphoprotein phosphatase activity"/>
    <property type="evidence" value="ECO:0007669"/>
    <property type="project" value="TreeGrafter"/>
</dbReference>
<evidence type="ECO:0000256" key="8">
    <source>
        <dbReference type="SAM" id="Phobius"/>
    </source>
</evidence>
<sequence>MDDRSIEKMIKSREQGYIWLEQELKMKLGISTAFIAVFFFVIRCLEQNFRYWLPFLVGALVTNGIWNYFLYKREYGNYLSISRYLNAFEEGDYDFHTEEDYMKSGIHSQITEHLERLGSAFGTLRNRLVEEKENTKALITDISHQLKTPIAALGLSFELVKDEDITAAEKMEFLERAEQEVGKLNYLLGTLLNLSRLEADMIRLEPKEASLKETLVRAVNGIFIKANEKKIEIEMEGFKDVSLQHDPRWTAEAFANVMDNAVKYSPEKSRIQIRVEREVSYVLIEIEDEGIGIPKEEYSNIFKRFYRGKSPEVEAMEGAGVGLYLVREIMEAQGGSVRALPSHRGGTIFQMMLPKKKYSLE</sequence>
<keyword evidence="8" id="KW-0472">Membrane</keyword>
<keyword evidence="6 10" id="KW-0418">Kinase</keyword>
<gene>
    <name evidence="10" type="primary">mprB</name>
    <name evidence="10" type="ORF">HDCHBGLK_01596</name>
</gene>
<evidence type="ECO:0000313" key="11">
    <source>
        <dbReference type="Proteomes" id="UP000289664"/>
    </source>
</evidence>
<dbReference type="SUPFAM" id="SSF55874">
    <property type="entry name" value="ATPase domain of HSP90 chaperone/DNA topoisomerase II/histidine kinase"/>
    <property type="match status" value="1"/>
</dbReference>
<dbReference type="InterPro" id="IPR036890">
    <property type="entry name" value="HATPase_C_sf"/>
</dbReference>
<dbReference type="InterPro" id="IPR005467">
    <property type="entry name" value="His_kinase_dom"/>
</dbReference>
<evidence type="ECO:0000259" key="9">
    <source>
        <dbReference type="PROSITE" id="PS50109"/>
    </source>
</evidence>
<dbReference type="SUPFAM" id="SSF47384">
    <property type="entry name" value="Homodimeric domain of signal transducing histidine kinase"/>
    <property type="match status" value="1"/>
</dbReference>
<comment type="catalytic activity">
    <reaction evidence="1">
        <text>ATP + protein L-histidine = ADP + protein N-phospho-L-histidine.</text>
        <dbReference type="EC" id="2.7.13.3"/>
    </reaction>
</comment>
<dbReference type="CDD" id="cd00082">
    <property type="entry name" value="HisKA"/>
    <property type="match status" value="1"/>
</dbReference>
<dbReference type="FunFam" id="3.30.565.10:FF:000006">
    <property type="entry name" value="Sensor histidine kinase WalK"/>
    <property type="match status" value="1"/>
</dbReference>
<evidence type="ECO:0000256" key="2">
    <source>
        <dbReference type="ARBA" id="ARBA00004370"/>
    </source>
</evidence>
<dbReference type="EMBL" id="CP036170">
    <property type="protein sequence ID" value="QBF74200.1"/>
    <property type="molecule type" value="Genomic_DNA"/>
</dbReference>
<dbReference type="InterPro" id="IPR036097">
    <property type="entry name" value="HisK_dim/P_sf"/>
</dbReference>
<evidence type="ECO:0000256" key="3">
    <source>
        <dbReference type="ARBA" id="ARBA00012438"/>
    </source>
</evidence>
<dbReference type="CDD" id="cd00075">
    <property type="entry name" value="HATPase"/>
    <property type="match status" value="1"/>
</dbReference>
<dbReference type="KEGG" id="csci:HDCHBGLK_01596"/>
<comment type="subcellular location">
    <subcellularLocation>
        <location evidence="2">Membrane</location>
    </subcellularLocation>
</comment>
<dbReference type="GO" id="GO:0000155">
    <property type="term" value="F:phosphorelay sensor kinase activity"/>
    <property type="evidence" value="ECO:0007669"/>
    <property type="project" value="InterPro"/>
</dbReference>
<keyword evidence="4" id="KW-0597">Phosphoprotein</keyword>
<dbReference type="SMART" id="SM00387">
    <property type="entry name" value="HATPase_c"/>
    <property type="match status" value="1"/>
</dbReference>
<evidence type="ECO:0000256" key="1">
    <source>
        <dbReference type="ARBA" id="ARBA00000085"/>
    </source>
</evidence>
<dbReference type="GO" id="GO:0005886">
    <property type="term" value="C:plasma membrane"/>
    <property type="evidence" value="ECO:0007669"/>
    <property type="project" value="TreeGrafter"/>
</dbReference>
<dbReference type="PROSITE" id="PS50109">
    <property type="entry name" value="HIS_KIN"/>
    <property type="match status" value="1"/>
</dbReference>
<dbReference type="InterPro" id="IPR003594">
    <property type="entry name" value="HATPase_dom"/>
</dbReference>
<evidence type="ECO:0000313" key="10">
    <source>
        <dbReference type="EMBL" id="QBF74200.1"/>
    </source>
</evidence>
<accession>A0A494WQJ8</accession>
<keyword evidence="8" id="KW-1133">Transmembrane helix</keyword>
<evidence type="ECO:0000256" key="4">
    <source>
        <dbReference type="ARBA" id="ARBA00022553"/>
    </source>
</evidence>
<dbReference type="Proteomes" id="UP000289664">
    <property type="component" value="Chromosome"/>
</dbReference>
<dbReference type="Gene3D" id="1.10.287.130">
    <property type="match status" value="1"/>
</dbReference>
<dbReference type="Pfam" id="PF02518">
    <property type="entry name" value="HATPase_c"/>
    <property type="match status" value="1"/>
</dbReference>
<keyword evidence="5 10" id="KW-0808">Transferase</keyword>
<feature type="domain" description="Histidine kinase" evidence="9">
    <location>
        <begin position="141"/>
        <end position="357"/>
    </location>
</feature>
<dbReference type="PANTHER" id="PTHR45453:SF1">
    <property type="entry name" value="PHOSPHATE REGULON SENSOR PROTEIN PHOR"/>
    <property type="match status" value="1"/>
</dbReference>
<name>A0A494WQJ8_CLOS5</name>
<proteinExistence type="predicted"/>